<evidence type="ECO:0000313" key="2">
    <source>
        <dbReference type="Proteomes" id="UP000027821"/>
    </source>
</evidence>
<dbReference type="Proteomes" id="UP000027821">
    <property type="component" value="Unassembled WGS sequence"/>
</dbReference>
<proteinExistence type="predicted"/>
<comment type="caution">
    <text evidence="1">The sequence shown here is derived from an EMBL/GenBank/DDBJ whole genome shotgun (WGS) entry which is preliminary data.</text>
</comment>
<protein>
    <recommendedName>
        <fullName evidence="3">Thioredoxin-like fold domain-containing protein</fullName>
    </recommendedName>
</protein>
<organism evidence="1 2">
    <name type="scientific">Anditalea andensis</name>
    <dbReference type="NCBI Taxonomy" id="1048983"/>
    <lineage>
        <taxon>Bacteria</taxon>
        <taxon>Pseudomonadati</taxon>
        <taxon>Bacteroidota</taxon>
        <taxon>Cytophagia</taxon>
        <taxon>Cytophagales</taxon>
        <taxon>Cytophagaceae</taxon>
        <taxon>Anditalea</taxon>
    </lineage>
</organism>
<dbReference type="STRING" id="1048983.EL17_13135"/>
<sequence>MNHLYFCLVLLLMSGCHREEESSDRAVAYFEELTHKTIRKDVIYFIVSDYGCSSCKEDVYAKAETGNPVFSFIITDPRNVNILKDRFATGLELENIFIDSRGLNKKKRLIFSTPMVLWYSDHKWALEPYDMVNI</sequence>
<dbReference type="RefSeq" id="WP_035075105.1">
    <property type="nucleotide sequence ID" value="NZ_JMIH01000022.1"/>
</dbReference>
<dbReference type="EMBL" id="JMIH01000022">
    <property type="protein sequence ID" value="KEO73287.1"/>
    <property type="molecule type" value="Genomic_DNA"/>
</dbReference>
<dbReference type="eggNOG" id="ENOG502ZQ9R">
    <property type="taxonomic scope" value="Bacteria"/>
</dbReference>
<keyword evidence="2" id="KW-1185">Reference proteome</keyword>
<evidence type="ECO:0000313" key="1">
    <source>
        <dbReference type="EMBL" id="KEO73287.1"/>
    </source>
</evidence>
<evidence type="ECO:0008006" key="3">
    <source>
        <dbReference type="Google" id="ProtNLM"/>
    </source>
</evidence>
<accession>A0A074LHL7</accession>
<dbReference type="OrthoDB" id="841817at2"/>
<reference evidence="1 2" key="1">
    <citation type="submission" date="2014-04" db="EMBL/GenBank/DDBJ databases">
        <title>Characterization and application of a salt tolerant electro-active bacterium.</title>
        <authorList>
            <person name="Yang L."/>
            <person name="Wei S."/>
            <person name="Tay Q.X.M."/>
        </authorList>
    </citation>
    <scope>NUCLEOTIDE SEQUENCE [LARGE SCALE GENOMIC DNA]</scope>
    <source>
        <strain evidence="1 2">LY1</strain>
    </source>
</reference>
<name>A0A074LHL7_9BACT</name>
<dbReference type="AlphaFoldDB" id="A0A074LHL7"/>
<gene>
    <name evidence="1" type="ORF">EL17_13135</name>
</gene>